<proteinExistence type="predicted"/>
<name>A0ABQ8HZA5_9ROSI</name>
<reference evidence="2 3" key="1">
    <citation type="submission" date="2021-02" db="EMBL/GenBank/DDBJ databases">
        <title>Plant Genome Project.</title>
        <authorList>
            <person name="Zhang R.-G."/>
        </authorList>
    </citation>
    <scope>NUCLEOTIDE SEQUENCE [LARGE SCALE GENOMIC DNA]</scope>
    <source>
        <tissue evidence="2">Leaves</tissue>
    </source>
</reference>
<dbReference type="InterPro" id="IPR011065">
    <property type="entry name" value="Kunitz_inhibitor_STI-like_sf"/>
</dbReference>
<dbReference type="PANTHER" id="PTHR33107:SF5">
    <property type="entry name" value="KUNITZ TRYPSIN INHIBITOR 5"/>
    <property type="match status" value="1"/>
</dbReference>
<feature type="chain" id="PRO_5047362966" evidence="1">
    <location>
        <begin position="27"/>
        <end position="229"/>
    </location>
</feature>
<sequence>MKSSSLAFSFTFLFVAFITKPLSAAAAPEPLVDIRGDKVRTGTTYQIVSAIQGAGGGGLTLDGGRDGLCPLDVYQYGSDLLWGLPFFFSPINSTTIDQQSYVYDSTDLNIIFAPSPFKICNEPKVFKVDSYDESTGQWFITSNGAIGNPGPQTLHSWFKFEKVNGKTYKIKYCSSVCESCVSLCSDVGIYYDDRLQRRLVLSKRPFLVNIYKAEAQAEDASKEKIVSVI</sequence>
<dbReference type="Proteomes" id="UP000827721">
    <property type="component" value="Unassembled WGS sequence"/>
</dbReference>
<dbReference type="PRINTS" id="PR00291">
    <property type="entry name" value="KUNITZINHBTR"/>
</dbReference>
<evidence type="ECO:0000256" key="1">
    <source>
        <dbReference type="SAM" id="SignalP"/>
    </source>
</evidence>
<gene>
    <name evidence="2" type="ORF">JRO89_XS06G0250100</name>
</gene>
<dbReference type="SUPFAM" id="SSF50386">
    <property type="entry name" value="STI-like"/>
    <property type="match status" value="1"/>
</dbReference>
<protein>
    <submittedName>
        <fullName evidence="2">Uncharacterized protein</fullName>
    </submittedName>
</protein>
<dbReference type="InterPro" id="IPR002160">
    <property type="entry name" value="Prot_inh_Kunz-lg"/>
</dbReference>
<feature type="signal peptide" evidence="1">
    <location>
        <begin position="1"/>
        <end position="26"/>
    </location>
</feature>
<evidence type="ECO:0000313" key="2">
    <source>
        <dbReference type="EMBL" id="KAH7569706.1"/>
    </source>
</evidence>
<keyword evidence="3" id="KW-1185">Reference proteome</keyword>
<evidence type="ECO:0000313" key="3">
    <source>
        <dbReference type="Proteomes" id="UP000827721"/>
    </source>
</evidence>
<organism evidence="2 3">
    <name type="scientific">Xanthoceras sorbifolium</name>
    <dbReference type="NCBI Taxonomy" id="99658"/>
    <lineage>
        <taxon>Eukaryota</taxon>
        <taxon>Viridiplantae</taxon>
        <taxon>Streptophyta</taxon>
        <taxon>Embryophyta</taxon>
        <taxon>Tracheophyta</taxon>
        <taxon>Spermatophyta</taxon>
        <taxon>Magnoliopsida</taxon>
        <taxon>eudicotyledons</taxon>
        <taxon>Gunneridae</taxon>
        <taxon>Pentapetalae</taxon>
        <taxon>rosids</taxon>
        <taxon>malvids</taxon>
        <taxon>Sapindales</taxon>
        <taxon>Sapindaceae</taxon>
        <taxon>Xanthoceroideae</taxon>
        <taxon>Xanthoceras</taxon>
    </lineage>
</organism>
<dbReference type="PANTHER" id="PTHR33107">
    <property type="entry name" value="KUNITZ TRYPSIN INHIBITOR 2"/>
    <property type="match status" value="1"/>
</dbReference>
<dbReference type="SMART" id="SM00452">
    <property type="entry name" value="STI"/>
    <property type="match status" value="1"/>
</dbReference>
<dbReference type="CDD" id="cd23370">
    <property type="entry name" value="beta-trefoil_STI_MkMLP-like"/>
    <property type="match status" value="1"/>
</dbReference>
<accession>A0ABQ8HZA5</accession>
<dbReference type="Pfam" id="PF00197">
    <property type="entry name" value="Kunitz_legume"/>
    <property type="match status" value="1"/>
</dbReference>
<keyword evidence="1" id="KW-0732">Signal</keyword>
<dbReference type="EMBL" id="JAFEMO010000006">
    <property type="protein sequence ID" value="KAH7569706.1"/>
    <property type="molecule type" value="Genomic_DNA"/>
</dbReference>
<dbReference type="Gene3D" id="2.80.10.50">
    <property type="match status" value="1"/>
</dbReference>
<comment type="caution">
    <text evidence="2">The sequence shown here is derived from an EMBL/GenBank/DDBJ whole genome shotgun (WGS) entry which is preliminary data.</text>
</comment>